<sequence>MAAPASPACCPNCGHSFRGEGPISSAGLILDPLRREAIWRGQQARICPREFDVLEIIVRAGGQPVSRDSIMARLDSDGCAPTAQVHVCRLRQKLRGIPISTIFGSGYAWRPTEG</sequence>
<feature type="DNA-binding region" description="OmpR/PhoB-type" evidence="2">
    <location>
        <begin position="20"/>
        <end position="111"/>
    </location>
</feature>
<dbReference type="AlphaFoldDB" id="A0A1S1HDI6"/>
<feature type="domain" description="OmpR/PhoB-type" evidence="3">
    <location>
        <begin position="20"/>
        <end position="111"/>
    </location>
</feature>
<dbReference type="SUPFAM" id="SSF46894">
    <property type="entry name" value="C-terminal effector domain of the bipartite response regulators"/>
    <property type="match status" value="1"/>
</dbReference>
<organism evidence="4 5">
    <name type="scientific">Edaphosphingomonas haloaromaticamans</name>
    <dbReference type="NCBI Taxonomy" id="653954"/>
    <lineage>
        <taxon>Bacteria</taxon>
        <taxon>Pseudomonadati</taxon>
        <taxon>Pseudomonadota</taxon>
        <taxon>Alphaproteobacteria</taxon>
        <taxon>Sphingomonadales</taxon>
        <taxon>Rhizorhabdaceae</taxon>
        <taxon>Edaphosphingomonas</taxon>
    </lineage>
</organism>
<dbReference type="SMART" id="SM00862">
    <property type="entry name" value="Trans_reg_C"/>
    <property type="match status" value="1"/>
</dbReference>
<dbReference type="InterPro" id="IPR036388">
    <property type="entry name" value="WH-like_DNA-bd_sf"/>
</dbReference>
<gene>
    <name evidence="4" type="ORF">BHE75_01885</name>
</gene>
<dbReference type="GO" id="GO:0006355">
    <property type="term" value="P:regulation of DNA-templated transcription"/>
    <property type="evidence" value="ECO:0007669"/>
    <property type="project" value="InterPro"/>
</dbReference>
<dbReference type="EMBL" id="MIPT01000001">
    <property type="protein sequence ID" value="OHT19892.1"/>
    <property type="molecule type" value="Genomic_DNA"/>
</dbReference>
<reference evidence="4 5" key="1">
    <citation type="submission" date="2016-09" db="EMBL/GenBank/DDBJ databases">
        <title>Metabolic pathway, cell adaptation mechanisms and a novel monoxygenase revealed through proteogenomic-transcription analysis of a Sphingomonas haloaromaticamans strain degrading the fungicide ortho-phenylphenol.</title>
        <authorList>
            <person name="Perruchon C."/>
            <person name="Papadopoulou E.S."/>
            <person name="Rousidou C."/>
            <person name="Vasileiadis S."/>
            <person name="Tanou G."/>
            <person name="Amoutzias G."/>
            <person name="Molassiotis A."/>
            <person name="Karpouzas D.G."/>
        </authorList>
    </citation>
    <scope>NUCLEOTIDE SEQUENCE [LARGE SCALE GENOMIC DNA]</scope>
    <source>
        <strain evidence="4 5">P3</strain>
    </source>
</reference>
<dbReference type="GO" id="GO:0000160">
    <property type="term" value="P:phosphorelay signal transduction system"/>
    <property type="evidence" value="ECO:0007669"/>
    <property type="project" value="InterPro"/>
</dbReference>
<keyword evidence="1 2" id="KW-0238">DNA-binding</keyword>
<evidence type="ECO:0000313" key="5">
    <source>
        <dbReference type="Proteomes" id="UP000179467"/>
    </source>
</evidence>
<evidence type="ECO:0000313" key="4">
    <source>
        <dbReference type="EMBL" id="OHT19892.1"/>
    </source>
</evidence>
<keyword evidence="5" id="KW-1185">Reference proteome</keyword>
<name>A0A1S1HDI6_9SPHN</name>
<dbReference type="Pfam" id="PF00486">
    <property type="entry name" value="Trans_reg_C"/>
    <property type="match status" value="1"/>
</dbReference>
<dbReference type="Gene3D" id="1.10.10.10">
    <property type="entry name" value="Winged helix-like DNA-binding domain superfamily/Winged helix DNA-binding domain"/>
    <property type="match status" value="1"/>
</dbReference>
<dbReference type="InterPro" id="IPR016032">
    <property type="entry name" value="Sig_transdc_resp-reg_C-effctor"/>
</dbReference>
<dbReference type="RefSeq" id="WP_191225171.1">
    <property type="nucleotide sequence ID" value="NZ_MIPT01000001.1"/>
</dbReference>
<dbReference type="GO" id="GO:0003677">
    <property type="term" value="F:DNA binding"/>
    <property type="evidence" value="ECO:0007669"/>
    <property type="project" value="UniProtKB-UniRule"/>
</dbReference>
<protein>
    <recommendedName>
        <fullName evidence="3">OmpR/PhoB-type domain-containing protein</fullName>
    </recommendedName>
</protein>
<proteinExistence type="predicted"/>
<evidence type="ECO:0000259" key="3">
    <source>
        <dbReference type="PROSITE" id="PS51755"/>
    </source>
</evidence>
<dbReference type="PROSITE" id="PS51755">
    <property type="entry name" value="OMPR_PHOB"/>
    <property type="match status" value="1"/>
</dbReference>
<evidence type="ECO:0000256" key="1">
    <source>
        <dbReference type="ARBA" id="ARBA00023125"/>
    </source>
</evidence>
<dbReference type="CDD" id="cd00383">
    <property type="entry name" value="trans_reg_C"/>
    <property type="match status" value="1"/>
</dbReference>
<accession>A0A1S1HDI6</accession>
<dbReference type="Proteomes" id="UP000179467">
    <property type="component" value="Unassembled WGS sequence"/>
</dbReference>
<comment type="caution">
    <text evidence="4">The sequence shown here is derived from an EMBL/GenBank/DDBJ whole genome shotgun (WGS) entry which is preliminary data.</text>
</comment>
<evidence type="ECO:0000256" key="2">
    <source>
        <dbReference type="PROSITE-ProRule" id="PRU01091"/>
    </source>
</evidence>
<dbReference type="InterPro" id="IPR001867">
    <property type="entry name" value="OmpR/PhoB-type_DNA-bd"/>
</dbReference>